<gene>
    <name evidence="1" type="ORF">PI172_0455</name>
</gene>
<organism evidence="1 2">
    <name type="scientific">Prevotella intermedia</name>
    <dbReference type="NCBI Taxonomy" id="28131"/>
    <lineage>
        <taxon>Bacteria</taxon>
        <taxon>Pseudomonadati</taxon>
        <taxon>Bacteroidota</taxon>
        <taxon>Bacteroidia</taxon>
        <taxon>Bacteroidales</taxon>
        <taxon>Prevotellaceae</taxon>
        <taxon>Prevotella</taxon>
    </lineage>
</organism>
<sequence length="44" mass="4963">MLKLVESFSIYFYPLCFLAANEVPFESSSARLISLSLFKGNAEE</sequence>
<reference evidence="1 2" key="1">
    <citation type="submission" date="2015-07" db="EMBL/GenBank/DDBJ databases">
        <title>Complete genome sequence of Prevotella intermedia strain 17-2.</title>
        <authorList>
            <person name="Nambu T."/>
        </authorList>
    </citation>
    <scope>NUCLEOTIDE SEQUENCE [LARGE SCALE GENOMIC DNA]</scope>
    <source>
        <strain evidence="1 2">17-2</strain>
    </source>
</reference>
<dbReference type="EMBL" id="AP014925">
    <property type="protein sequence ID" value="BAR95183.1"/>
    <property type="molecule type" value="Genomic_DNA"/>
</dbReference>
<evidence type="ECO:0000313" key="1">
    <source>
        <dbReference type="EMBL" id="BAR95183.1"/>
    </source>
</evidence>
<dbReference type="AlphaFoldDB" id="A0AAD1BGR9"/>
<protein>
    <submittedName>
        <fullName evidence="1">Uncharacterized protein</fullName>
    </submittedName>
</protein>
<dbReference type="Proteomes" id="UP000067008">
    <property type="component" value="Chromosome 2"/>
</dbReference>
<proteinExistence type="predicted"/>
<accession>A0AAD1BGR9</accession>
<name>A0AAD1BGR9_PREIN</name>
<evidence type="ECO:0000313" key="2">
    <source>
        <dbReference type="Proteomes" id="UP000067008"/>
    </source>
</evidence>